<keyword evidence="10" id="KW-0969">Cilium</keyword>
<dbReference type="Pfam" id="PF06429">
    <property type="entry name" value="Flg_bbr_C"/>
    <property type="match status" value="1"/>
</dbReference>
<dbReference type="AlphaFoldDB" id="A0A1R1EEK0"/>
<dbReference type="GO" id="GO:0005576">
    <property type="term" value="C:extracellular region"/>
    <property type="evidence" value="ECO:0007669"/>
    <property type="project" value="UniProtKB-SubCell"/>
</dbReference>
<evidence type="ECO:0000256" key="3">
    <source>
        <dbReference type="ARBA" id="ARBA00009677"/>
    </source>
</evidence>
<evidence type="ECO:0000256" key="4">
    <source>
        <dbReference type="ARBA" id="ARBA00016244"/>
    </source>
</evidence>
<proteinExistence type="inferred from homology"/>
<comment type="subcellular location">
    <subcellularLocation>
        <location evidence="1 7">Bacterial flagellum</location>
    </subcellularLocation>
    <subcellularLocation>
        <location evidence="2 7">Secreted</location>
    </subcellularLocation>
</comment>
<dbReference type="InterPro" id="IPR002371">
    <property type="entry name" value="FlgK"/>
</dbReference>
<dbReference type="InterPro" id="IPR010930">
    <property type="entry name" value="Flg_bb/hook_C_dom"/>
</dbReference>
<keyword evidence="10" id="KW-0282">Flagellum</keyword>
<dbReference type="EMBL" id="MRTP01000012">
    <property type="protein sequence ID" value="OMF50182.1"/>
    <property type="molecule type" value="Genomic_DNA"/>
</dbReference>
<keyword evidence="11" id="KW-1185">Reference proteome</keyword>
<dbReference type="PRINTS" id="PR01005">
    <property type="entry name" value="FLGHOOKAP1"/>
</dbReference>
<accession>A0A1R1EEK0</accession>
<dbReference type="Proteomes" id="UP000187172">
    <property type="component" value="Unassembled WGS sequence"/>
</dbReference>
<dbReference type="Pfam" id="PF22638">
    <property type="entry name" value="FlgK_D1"/>
    <property type="match status" value="1"/>
</dbReference>
<reference evidence="10 11" key="1">
    <citation type="submission" date="2016-11" db="EMBL/GenBank/DDBJ databases">
        <title>Paenibacillus species isolates.</title>
        <authorList>
            <person name="Beno S.M."/>
        </authorList>
    </citation>
    <scope>NUCLEOTIDE SEQUENCE [LARGE SCALE GENOMIC DNA]</scope>
    <source>
        <strain evidence="10 11">FSL R5-0378</strain>
    </source>
</reference>
<dbReference type="NCBIfam" id="TIGR02492">
    <property type="entry name" value="flgK_ends"/>
    <property type="match status" value="1"/>
</dbReference>
<evidence type="ECO:0000259" key="9">
    <source>
        <dbReference type="Pfam" id="PF22638"/>
    </source>
</evidence>
<dbReference type="GO" id="GO:0005198">
    <property type="term" value="F:structural molecule activity"/>
    <property type="evidence" value="ECO:0007669"/>
    <property type="project" value="UniProtKB-UniRule"/>
</dbReference>
<evidence type="ECO:0000256" key="2">
    <source>
        <dbReference type="ARBA" id="ARBA00004613"/>
    </source>
</evidence>
<keyword evidence="10" id="KW-0966">Cell projection</keyword>
<protein>
    <recommendedName>
        <fullName evidence="4 7">Flagellar hook-associated protein 1</fullName>
        <shortName evidence="7">HAP1</shortName>
    </recommendedName>
</protein>
<dbReference type="SUPFAM" id="SSF64518">
    <property type="entry name" value="Phase 1 flagellin"/>
    <property type="match status" value="1"/>
</dbReference>
<evidence type="ECO:0000256" key="1">
    <source>
        <dbReference type="ARBA" id="ARBA00004365"/>
    </source>
</evidence>
<keyword evidence="6 7" id="KW-0975">Bacterial flagellum</keyword>
<dbReference type="STRING" id="297318.BK138_28270"/>
<comment type="caution">
    <text evidence="10">The sequence shown here is derived from an EMBL/GenBank/DDBJ whole genome shotgun (WGS) entry which is preliminary data.</text>
</comment>
<dbReference type="RefSeq" id="WP_076174590.1">
    <property type="nucleotide sequence ID" value="NZ_MRTP01000012.1"/>
</dbReference>
<organism evidence="10 11">
    <name type="scientific">Paenibacillus rhizosphaerae</name>
    <dbReference type="NCBI Taxonomy" id="297318"/>
    <lineage>
        <taxon>Bacteria</taxon>
        <taxon>Bacillati</taxon>
        <taxon>Bacillota</taxon>
        <taxon>Bacilli</taxon>
        <taxon>Bacillales</taxon>
        <taxon>Paenibacillaceae</taxon>
        <taxon>Paenibacillus</taxon>
    </lineage>
</organism>
<dbReference type="GO" id="GO:0044780">
    <property type="term" value="P:bacterial-type flagellum assembly"/>
    <property type="evidence" value="ECO:0007669"/>
    <property type="project" value="InterPro"/>
</dbReference>
<dbReference type="PANTHER" id="PTHR30033:SF1">
    <property type="entry name" value="FLAGELLAR HOOK-ASSOCIATED PROTEIN 1"/>
    <property type="match status" value="1"/>
</dbReference>
<feature type="domain" description="Flagellar basal-body/hook protein C-terminal" evidence="8">
    <location>
        <begin position="471"/>
        <end position="512"/>
    </location>
</feature>
<evidence type="ECO:0000259" key="8">
    <source>
        <dbReference type="Pfam" id="PF06429"/>
    </source>
</evidence>
<feature type="domain" description="Flagellar hook-associated protein FlgK helical" evidence="9">
    <location>
        <begin position="102"/>
        <end position="305"/>
    </location>
</feature>
<comment type="similarity">
    <text evidence="3 7">Belongs to the flagella basal body rod proteins family.</text>
</comment>
<evidence type="ECO:0000256" key="5">
    <source>
        <dbReference type="ARBA" id="ARBA00022525"/>
    </source>
</evidence>
<keyword evidence="5 7" id="KW-0964">Secreted</keyword>
<dbReference type="InterPro" id="IPR053927">
    <property type="entry name" value="FlgK_helical"/>
</dbReference>
<dbReference type="PANTHER" id="PTHR30033">
    <property type="entry name" value="FLAGELLAR HOOK-ASSOCIATED PROTEIN 1"/>
    <property type="match status" value="1"/>
</dbReference>
<name>A0A1R1EEK0_9BACL</name>
<evidence type="ECO:0000256" key="7">
    <source>
        <dbReference type="RuleBase" id="RU362065"/>
    </source>
</evidence>
<gene>
    <name evidence="7" type="primary">flgK</name>
    <name evidence="10" type="ORF">BK138_28270</name>
</gene>
<sequence length="519" mass="55624">MTSTFHSIETAKRSLFTQTAALGTTGHNIANANTEGFSRQTVKMQASRPIEAYGMNRSTAPGQLGTGVEYPSVERIRESFLDTQFRSESNANGSWTIKSDTLDKLQGIFNEPSDTGISKVLGNFWNSWSNLSKDPESAAARKVVKENATALTDAMNYMSGQLDKMSQDLTANVGVKASEVQNYLNSIADLNQSITRIEGLGDNANDLRDQRDLLTDKLSKIINITVQDTDQGYNISMGGQALVEGFAVSADVDGTGPDDRGAFLEAAYASGNLQGGEVYGIIASREGYVKDYQKQLNDLANTLANGDIQITIPKGSVLPAGVTLPGITGRVVDQDTVVTVKGLNVLHQLGYTMDGTTTGGLPFFESSDGGPITAGNIRLNTKIAEDPTLIATSMRTEGSGTDEKVVKGSNTLALLMANMKQTNFTSPDGTRSTTIDGYYSSMVGQLGVQAQEASRQTQNSDILVQQVESQRQSVSGVSLDEEMANLIKFQHAYGASARFMTTFDQLLDKLINSTGTVGR</sequence>
<dbReference type="GO" id="GO:0009424">
    <property type="term" value="C:bacterial-type flagellum hook"/>
    <property type="evidence" value="ECO:0007669"/>
    <property type="project" value="UniProtKB-UniRule"/>
</dbReference>
<evidence type="ECO:0000313" key="10">
    <source>
        <dbReference type="EMBL" id="OMF50182.1"/>
    </source>
</evidence>
<evidence type="ECO:0000313" key="11">
    <source>
        <dbReference type="Proteomes" id="UP000187172"/>
    </source>
</evidence>
<evidence type="ECO:0000256" key="6">
    <source>
        <dbReference type="ARBA" id="ARBA00023143"/>
    </source>
</evidence>